<keyword evidence="3" id="KW-1185">Reference proteome</keyword>
<sequence>MTNPRWSGWQSASAWPSCPSSASPAWSPPTPPASGLHPAGTTSMSPRAASVVRSGRVWYPEGPSLPPRSFLWLGQSRKDLFCVWDQDGQMHPTTVQLPQDTEMVQRSACRDALWGLNYHGRIHIRTLSTSPTGMHLLDLSQLDQVRLISISCGRVMAMGWSISAWVCNPSAPA</sequence>
<protein>
    <submittedName>
        <fullName evidence="2">Uncharacterized protein</fullName>
    </submittedName>
</protein>
<dbReference type="Proteomes" id="UP001356427">
    <property type="component" value="Unassembled WGS sequence"/>
</dbReference>
<name>A0AAN8L8C5_9TELE</name>
<comment type="caution">
    <text evidence="2">The sequence shown here is derived from an EMBL/GenBank/DDBJ whole genome shotgun (WGS) entry which is preliminary data.</text>
</comment>
<dbReference type="GO" id="GO:0032527">
    <property type="term" value="P:protein exit from endoplasmic reticulum"/>
    <property type="evidence" value="ECO:0007669"/>
    <property type="project" value="TreeGrafter"/>
</dbReference>
<proteinExistence type="predicted"/>
<dbReference type="PANTHER" id="PTHR23287">
    <property type="entry name" value="RUBY-EYE2-LIKE PROTEIN"/>
    <property type="match status" value="1"/>
</dbReference>
<dbReference type="GO" id="GO:0005737">
    <property type="term" value="C:cytoplasm"/>
    <property type="evidence" value="ECO:0007669"/>
    <property type="project" value="GOC"/>
</dbReference>
<evidence type="ECO:0000256" key="1">
    <source>
        <dbReference type="SAM" id="MobiDB-lite"/>
    </source>
</evidence>
<dbReference type="AlphaFoldDB" id="A0AAN8L8C5"/>
<accession>A0AAN8L8C5</accession>
<organism evidence="2 3">
    <name type="scientific">Coregonus suidteri</name>
    <dbReference type="NCBI Taxonomy" id="861788"/>
    <lineage>
        <taxon>Eukaryota</taxon>
        <taxon>Metazoa</taxon>
        <taxon>Chordata</taxon>
        <taxon>Craniata</taxon>
        <taxon>Vertebrata</taxon>
        <taxon>Euteleostomi</taxon>
        <taxon>Actinopterygii</taxon>
        <taxon>Neopterygii</taxon>
        <taxon>Teleostei</taxon>
        <taxon>Protacanthopterygii</taxon>
        <taxon>Salmoniformes</taxon>
        <taxon>Salmonidae</taxon>
        <taxon>Coregoninae</taxon>
        <taxon>Coregonus</taxon>
    </lineage>
</organism>
<evidence type="ECO:0000313" key="2">
    <source>
        <dbReference type="EMBL" id="KAK6304628.1"/>
    </source>
</evidence>
<gene>
    <name evidence="2" type="ORF">J4Q44_G00252140</name>
</gene>
<dbReference type="EMBL" id="JAGTTL010000023">
    <property type="protein sequence ID" value="KAK6304628.1"/>
    <property type="molecule type" value="Genomic_DNA"/>
</dbReference>
<dbReference type="PANTHER" id="PTHR23287:SF16">
    <property type="entry name" value="TECTONIN BETA-PROPELLER REPEAT-CONTAINING PROTEIN 2"/>
    <property type="match status" value="1"/>
</dbReference>
<reference evidence="2 3" key="1">
    <citation type="submission" date="2021-04" db="EMBL/GenBank/DDBJ databases">
        <authorList>
            <person name="De Guttry C."/>
            <person name="Zahm M."/>
            <person name="Klopp C."/>
            <person name="Cabau C."/>
            <person name="Louis A."/>
            <person name="Berthelot C."/>
            <person name="Parey E."/>
            <person name="Roest Crollius H."/>
            <person name="Montfort J."/>
            <person name="Robinson-Rechavi M."/>
            <person name="Bucao C."/>
            <person name="Bouchez O."/>
            <person name="Gislard M."/>
            <person name="Lluch J."/>
            <person name="Milhes M."/>
            <person name="Lampietro C."/>
            <person name="Lopez Roques C."/>
            <person name="Donnadieu C."/>
            <person name="Braasch I."/>
            <person name="Desvignes T."/>
            <person name="Postlethwait J."/>
            <person name="Bobe J."/>
            <person name="Wedekind C."/>
            <person name="Guiguen Y."/>
        </authorList>
    </citation>
    <scope>NUCLEOTIDE SEQUENCE [LARGE SCALE GENOMIC DNA]</scope>
    <source>
        <strain evidence="2">Cs_M1</strain>
        <tissue evidence="2">Blood</tissue>
    </source>
</reference>
<feature type="region of interest" description="Disordered" evidence="1">
    <location>
        <begin position="20"/>
        <end position="47"/>
    </location>
</feature>
<evidence type="ECO:0000313" key="3">
    <source>
        <dbReference type="Proteomes" id="UP001356427"/>
    </source>
</evidence>